<dbReference type="Proteomes" id="UP000829685">
    <property type="component" value="Unassembled WGS sequence"/>
</dbReference>
<evidence type="ECO:0000256" key="2">
    <source>
        <dbReference type="ARBA" id="ARBA00023002"/>
    </source>
</evidence>
<dbReference type="Gene3D" id="3.30.465.10">
    <property type="match status" value="2"/>
</dbReference>
<protein>
    <recommendedName>
        <fullName evidence="4">FAD-binding PCMH-type domain-containing protein</fullName>
    </recommendedName>
</protein>
<feature type="chain" id="PRO_5040403352" description="FAD-binding PCMH-type domain-containing protein" evidence="3">
    <location>
        <begin position="20"/>
        <end position="571"/>
    </location>
</feature>
<feature type="domain" description="FAD-binding PCMH-type" evidence="4">
    <location>
        <begin position="112"/>
        <end position="291"/>
    </location>
</feature>
<dbReference type="PANTHER" id="PTHR13878">
    <property type="entry name" value="GULONOLACTONE OXIDASE"/>
    <property type="match status" value="1"/>
</dbReference>
<dbReference type="InterPro" id="IPR012951">
    <property type="entry name" value="BBE"/>
</dbReference>
<evidence type="ECO:0000313" key="5">
    <source>
        <dbReference type="EMBL" id="KAI1857161.1"/>
    </source>
</evidence>
<accession>A0A9P9WCH3</accession>
<dbReference type="InterPro" id="IPR050432">
    <property type="entry name" value="FAD-linked_Oxidoreductases_BP"/>
</dbReference>
<dbReference type="Pfam" id="PF01565">
    <property type="entry name" value="FAD_binding_4"/>
    <property type="match status" value="1"/>
</dbReference>
<name>A0A9P9WCH3_9PEZI</name>
<keyword evidence="3" id="KW-0732">Signal</keyword>
<dbReference type="SUPFAM" id="SSF56176">
    <property type="entry name" value="FAD-binding/transporter-associated domain-like"/>
    <property type="match status" value="1"/>
</dbReference>
<reference evidence="5" key="1">
    <citation type="submission" date="2021-03" db="EMBL/GenBank/DDBJ databases">
        <title>Revisited historic fungal species revealed as producer of novel bioactive compounds through whole genome sequencing and comparative genomics.</title>
        <authorList>
            <person name="Vignolle G.A."/>
            <person name="Hochenegger N."/>
            <person name="Mach R.L."/>
            <person name="Mach-Aigner A.R."/>
            <person name="Javad Rahimi M."/>
            <person name="Salim K.A."/>
            <person name="Chan C.M."/>
            <person name="Lim L.B.L."/>
            <person name="Cai F."/>
            <person name="Druzhinina I.S."/>
            <person name="U'Ren J.M."/>
            <person name="Derntl C."/>
        </authorList>
    </citation>
    <scope>NUCLEOTIDE SEQUENCE</scope>
    <source>
        <strain evidence="5">TUCIM 5799</strain>
    </source>
</reference>
<dbReference type="InterPro" id="IPR016166">
    <property type="entry name" value="FAD-bd_PCMH"/>
</dbReference>
<sequence>MHRIPLFSYLLLGSTLTAASSSSKCKCFPGDACWPSPTEWAAFNSTVGGRLIETIPLGSPCHDPNYDAELCASLQDQWLDSGIHMTSSSSVMAPFFANQSCDPFQPAERPCSLGNYVRYTVNATGSDDVIAAVNFAQERNLRFVIRGTGHDYLGRSTGAGALSIWTYHLKSTEPQDWKDSSYEGKALKFGAGIQGFEALKAAADLGLVVVGGECPTVGLAGGYTQGGGHSALSTNFGLAADNTLSFEVVTASGELVTASRSQNTDLYWALSGGGPGNYGVVVSMTVKAHPDTVVSGVNFSVAVDETQTADKIFEAVDVWHASIAEIVDSGVMVIYFFGTGFLQSPALTAYGKTQSELEEILSSFLTKLESLGLTYSVTYTEFPSYFDHYDHYWGPLPLGNIQVGTSQYGGRLIKRSQISGFGETARALAAEGVTFIGVGTDVSRFGADNSVLPAWRESIVQATLSVPWNFTAPWSEGLEVQKKITEVAQPIIEAATPGSGAYMNEADWRQPNFQEAFFGSNYEKLLQVKRKWDPKSLFYAVAAVGSEGYVVQEDGRLCETRDEDTPAHVEL</sequence>
<comment type="similarity">
    <text evidence="1">Belongs to the oxygen-dependent FAD-linked oxidoreductase family.</text>
</comment>
<dbReference type="InterPro" id="IPR006094">
    <property type="entry name" value="Oxid_FAD_bind_N"/>
</dbReference>
<evidence type="ECO:0000259" key="4">
    <source>
        <dbReference type="PROSITE" id="PS51387"/>
    </source>
</evidence>
<keyword evidence="6" id="KW-1185">Reference proteome</keyword>
<dbReference type="GO" id="GO:0071949">
    <property type="term" value="F:FAD binding"/>
    <property type="evidence" value="ECO:0007669"/>
    <property type="project" value="InterPro"/>
</dbReference>
<evidence type="ECO:0000256" key="1">
    <source>
        <dbReference type="ARBA" id="ARBA00005466"/>
    </source>
</evidence>
<dbReference type="PROSITE" id="PS51387">
    <property type="entry name" value="FAD_PCMH"/>
    <property type="match status" value="1"/>
</dbReference>
<proteinExistence type="inferred from homology"/>
<keyword evidence="2" id="KW-0560">Oxidoreductase</keyword>
<dbReference type="GO" id="GO:0016491">
    <property type="term" value="F:oxidoreductase activity"/>
    <property type="evidence" value="ECO:0007669"/>
    <property type="project" value="UniProtKB-KW"/>
</dbReference>
<dbReference type="EMBL" id="JAFIMR010000041">
    <property type="protein sequence ID" value="KAI1857161.1"/>
    <property type="molecule type" value="Genomic_DNA"/>
</dbReference>
<evidence type="ECO:0000313" key="6">
    <source>
        <dbReference type="Proteomes" id="UP000829685"/>
    </source>
</evidence>
<evidence type="ECO:0000256" key="3">
    <source>
        <dbReference type="SAM" id="SignalP"/>
    </source>
</evidence>
<dbReference type="PANTHER" id="PTHR13878:SF91">
    <property type="entry name" value="FAD BINDING DOMAIN PROTEIN (AFU_ORTHOLOGUE AFUA_6G12070)-RELATED"/>
    <property type="match status" value="1"/>
</dbReference>
<dbReference type="InterPro" id="IPR036318">
    <property type="entry name" value="FAD-bd_PCMH-like_sf"/>
</dbReference>
<dbReference type="Pfam" id="PF08031">
    <property type="entry name" value="BBE"/>
    <property type="match status" value="1"/>
</dbReference>
<organism evidence="5 6">
    <name type="scientific">Neoarthrinium moseri</name>
    <dbReference type="NCBI Taxonomy" id="1658444"/>
    <lineage>
        <taxon>Eukaryota</taxon>
        <taxon>Fungi</taxon>
        <taxon>Dikarya</taxon>
        <taxon>Ascomycota</taxon>
        <taxon>Pezizomycotina</taxon>
        <taxon>Sordariomycetes</taxon>
        <taxon>Xylariomycetidae</taxon>
        <taxon>Amphisphaeriales</taxon>
        <taxon>Apiosporaceae</taxon>
        <taxon>Neoarthrinium</taxon>
    </lineage>
</organism>
<feature type="signal peptide" evidence="3">
    <location>
        <begin position="1"/>
        <end position="19"/>
    </location>
</feature>
<dbReference type="InterPro" id="IPR016169">
    <property type="entry name" value="FAD-bd_PCMH_sub2"/>
</dbReference>
<gene>
    <name evidence="5" type="ORF">JX265_011362</name>
</gene>
<comment type="caution">
    <text evidence="5">The sequence shown here is derived from an EMBL/GenBank/DDBJ whole genome shotgun (WGS) entry which is preliminary data.</text>
</comment>
<dbReference type="AlphaFoldDB" id="A0A9P9WCH3"/>